<name>A0A6N9ZJ92_9HYPH</name>
<protein>
    <recommendedName>
        <fullName evidence="4">2-oxoglutarate dehydrogenase E1 component</fullName>
    </recommendedName>
    <alternativeName>
        <fullName evidence="7">Alpha-ketoglutarate dehydrogenase</fullName>
    </alternativeName>
</protein>
<dbReference type="InterPro" id="IPR033248">
    <property type="entry name" value="Transketolase_C"/>
</dbReference>
<comment type="subunit">
    <text evidence="3">Homodimer. Part of the 2-oxoglutarate dehydrogenase (OGDH) complex composed of E1 (2-oxoglutarate dehydrogenase), E2 (dihydrolipoamide succinyltransferase) and E3 (dihydrolipoamide dehydrogenase); the complex contains multiple copies of the three enzymatic components (E1, E2 and E3).</text>
</comment>
<sequence>MPKEIHIDPRIFKVRSTLQAPSIPIHAYDENIEAERARYGDEGLLQILRDMMIIREFETILASLKGKGAYCGIEFNYKGPAHLSIGQEAAAVGAAASLEPHDHIFGSHRSHGEFIAKGLSAIRKLPDDALRLIMESHERGTLLRTVETSLQGPKTSETAENFLLLGLLSEIFMRSTGFNRGMGGSMHAFFPPFGTYPNNAIVGASAGIATGAALRKKLAGASGITVANAGDGSTGCGPVWEAMNFAAMAQFETLWADAFKGGLPVLFFFTNNFYAMGGQTIGETMGWDRLSRIGLAVNQQAIHAETVDGTNPLAVADAVARKRELLVQGRGPALLDVECYRSSGHSTTDINSYRTKDEIQAWEQHDPIILFSNRLQEAGIVTAGQVAELREQTTDRMRSITAIAVDPALTPPVDIHADPTLIGKLMFSNTNIELPSQEVSLLKPVNEVSRIRQDAKKSRYGFAEDGAKLSPMRAITLRDALFESVLHHMTHDGSLVAYGEECREWGGAFGVYRGLAEILPHDRLFNSPISEAAIVATAVGFALEGGRALVELMYGDFLGRAGDEVFNQMAKWQSMSGGELKVPVVLRCSIGSKYGAQHSQDWTALCAHIPGLKVVYPATPYDAKGLLASALSGNDPVVFFESQRLYDTVEEFRNEGVPTGYYQLPIGEPDCKRSGEDVTILTVGPSLYSALAAAEELESTFGISVEVIDARSLVPFNYEPVLASIRKTGRIVLVSEASERGSFLMTLAANITRFGYETLHAAPRVIGSPNWIVPGAEMESTYFPQKDDIIDVITSELFPGQRSNRRSIRDWDDRELARLGL</sequence>
<reference evidence="9 10" key="1">
    <citation type="submission" date="2019-12" db="EMBL/GenBank/DDBJ databases">
        <title>Rhizobium genotypes associated with high levels of biological nitrogen fixation by grain legumes in a temperate-maritime cropping system.</title>
        <authorList>
            <person name="Maluk M."/>
            <person name="Francesc Ferrando Molina F."/>
            <person name="Lopez Del Egido L."/>
            <person name="Lafos M."/>
            <person name="Langarica-Fuentes A."/>
            <person name="Gebre Yohannes G."/>
            <person name="Young M.W."/>
            <person name="Martin P."/>
            <person name="Gantlett R."/>
            <person name="Kenicer G."/>
            <person name="Hawes C."/>
            <person name="Begg G.S."/>
            <person name="Quilliam R.S."/>
            <person name="Squire G.R."/>
            <person name="Poole P.S."/>
            <person name="Young P.W."/>
            <person name="Iannetta P.M."/>
            <person name="James E.K."/>
        </authorList>
    </citation>
    <scope>NUCLEOTIDE SEQUENCE [LARGE SCALE GENOMIC DNA]</scope>
    <source>
        <strain evidence="9 10">JHI2449</strain>
    </source>
</reference>
<dbReference type="Gene3D" id="3.40.50.920">
    <property type="match status" value="1"/>
</dbReference>
<dbReference type="Gene3D" id="3.40.50.970">
    <property type="match status" value="2"/>
</dbReference>
<dbReference type="Pfam" id="PF02779">
    <property type="entry name" value="Transket_pyr"/>
    <property type="match status" value="1"/>
</dbReference>
<dbReference type="SMART" id="SM00861">
    <property type="entry name" value="Transket_pyr"/>
    <property type="match status" value="1"/>
</dbReference>
<dbReference type="InterPro" id="IPR001017">
    <property type="entry name" value="DH_E1"/>
</dbReference>
<evidence type="ECO:0000256" key="1">
    <source>
        <dbReference type="ARBA" id="ARBA00001964"/>
    </source>
</evidence>
<evidence type="ECO:0000259" key="8">
    <source>
        <dbReference type="SMART" id="SM00861"/>
    </source>
</evidence>
<dbReference type="InterPro" id="IPR005475">
    <property type="entry name" value="Transketolase-like_Pyr-bd"/>
</dbReference>
<evidence type="ECO:0000256" key="3">
    <source>
        <dbReference type="ARBA" id="ARBA00011301"/>
    </source>
</evidence>
<dbReference type="Proteomes" id="UP000468864">
    <property type="component" value="Unassembled WGS sequence"/>
</dbReference>
<keyword evidence="5" id="KW-0560">Oxidoreductase</keyword>
<dbReference type="InterPro" id="IPR029061">
    <property type="entry name" value="THDP-binding"/>
</dbReference>
<dbReference type="RefSeq" id="WP_163879862.1">
    <property type="nucleotide sequence ID" value="NZ_WUEP01000013.1"/>
</dbReference>
<dbReference type="InterPro" id="IPR009014">
    <property type="entry name" value="Transketo_C/PFOR_II"/>
</dbReference>
<gene>
    <name evidence="9" type="ORF">GR206_18435</name>
</gene>
<evidence type="ECO:0000256" key="7">
    <source>
        <dbReference type="ARBA" id="ARBA00030680"/>
    </source>
</evidence>
<keyword evidence="6" id="KW-0786">Thiamine pyrophosphate</keyword>
<accession>A0A6N9ZJ92</accession>
<dbReference type="PANTHER" id="PTHR43257:SF2">
    <property type="entry name" value="PYRUVATE DEHYDROGENASE E1 COMPONENT SUBUNIT BETA"/>
    <property type="match status" value="1"/>
</dbReference>
<evidence type="ECO:0000256" key="6">
    <source>
        <dbReference type="ARBA" id="ARBA00023052"/>
    </source>
</evidence>
<dbReference type="Pfam" id="PF00676">
    <property type="entry name" value="E1_dh"/>
    <property type="match status" value="2"/>
</dbReference>
<feature type="domain" description="Transketolase-like pyrimidine-binding" evidence="8">
    <location>
        <begin position="475"/>
        <end position="648"/>
    </location>
</feature>
<dbReference type="GO" id="GO:0016624">
    <property type="term" value="F:oxidoreductase activity, acting on the aldehyde or oxo group of donors, disulfide as acceptor"/>
    <property type="evidence" value="ECO:0007669"/>
    <property type="project" value="InterPro"/>
</dbReference>
<dbReference type="EMBL" id="WUEP01000013">
    <property type="protein sequence ID" value="NEH92980.1"/>
    <property type="molecule type" value="Genomic_DNA"/>
</dbReference>
<dbReference type="SUPFAM" id="SSF52922">
    <property type="entry name" value="TK C-terminal domain-like"/>
    <property type="match status" value="1"/>
</dbReference>
<comment type="caution">
    <text evidence="9">The sequence shown here is derived from an EMBL/GenBank/DDBJ whole genome shotgun (WGS) entry which is preliminary data.</text>
</comment>
<evidence type="ECO:0000313" key="10">
    <source>
        <dbReference type="Proteomes" id="UP000468864"/>
    </source>
</evidence>
<dbReference type="Pfam" id="PF02780">
    <property type="entry name" value="Transketolase_C"/>
    <property type="match status" value="1"/>
</dbReference>
<comment type="function">
    <text evidence="2">E1 component of the 2-oxoglutarate dehydrogenase (OGDH) complex which catalyzes the decarboxylation of 2-oxoglutarate, the first step in the conversion of 2-oxoglutarate to succinyl-CoA and CO(2).</text>
</comment>
<dbReference type="CDD" id="cd02000">
    <property type="entry name" value="TPP_E1_PDC_ADC_BCADC"/>
    <property type="match status" value="1"/>
</dbReference>
<evidence type="ECO:0000256" key="4">
    <source>
        <dbReference type="ARBA" id="ARBA00013321"/>
    </source>
</evidence>
<proteinExistence type="predicted"/>
<comment type="cofactor">
    <cofactor evidence="1">
        <name>thiamine diphosphate</name>
        <dbReference type="ChEBI" id="CHEBI:58937"/>
    </cofactor>
</comment>
<evidence type="ECO:0000313" key="9">
    <source>
        <dbReference type="EMBL" id="NEH92980.1"/>
    </source>
</evidence>
<dbReference type="PANTHER" id="PTHR43257">
    <property type="entry name" value="PYRUVATE DEHYDROGENASE E1 COMPONENT BETA SUBUNIT"/>
    <property type="match status" value="1"/>
</dbReference>
<evidence type="ECO:0000256" key="2">
    <source>
        <dbReference type="ARBA" id="ARBA00003906"/>
    </source>
</evidence>
<dbReference type="SUPFAM" id="SSF52518">
    <property type="entry name" value="Thiamin diphosphate-binding fold (THDP-binding)"/>
    <property type="match status" value="2"/>
</dbReference>
<evidence type="ECO:0000256" key="5">
    <source>
        <dbReference type="ARBA" id="ARBA00023002"/>
    </source>
</evidence>
<dbReference type="AlphaFoldDB" id="A0A6N9ZJ92"/>
<organism evidence="9 10">
    <name type="scientific">Rhizobium laguerreae</name>
    <dbReference type="NCBI Taxonomy" id="1076926"/>
    <lineage>
        <taxon>Bacteria</taxon>
        <taxon>Pseudomonadati</taxon>
        <taxon>Pseudomonadota</taxon>
        <taxon>Alphaproteobacteria</taxon>
        <taxon>Hyphomicrobiales</taxon>
        <taxon>Rhizobiaceae</taxon>
        <taxon>Rhizobium/Agrobacterium group</taxon>
        <taxon>Rhizobium</taxon>
    </lineage>
</organism>